<dbReference type="Pfam" id="PF01585">
    <property type="entry name" value="G-patch"/>
    <property type="match status" value="1"/>
</dbReference>
<accession>A0A2P6TNR0</accession>
<dbReference type="SMART" id="SM00443">
    <property type="entry name" value="G_patch"/>
    <property type="match status" value="1"/>
</dbReference>
<sequence>MDLNVVDPRLAAGRGEDYRAGALRDRQAALLALEAAEGDGDFRLPLSHRYEENVDLDSTEVATIEKAIPASNVGYQLLQRMGWRPGGGLGREQQGITEPVRLDANDNGVRIGLGRQEVERQYTAAEFIERRALEVELQADEDEERKRKREAEAERQSKIREEVKHELRMFYCQVCHKQYQAAHEMEEHLSSYDHHHRKRLAETRAMLAERNKKERSKKERKQQQREMARMAAQVKAAQVAAGIVEPPPPPPDEDGAPPPPPPDDAEGAPPPPPPPPGSSTAGGSATADGSESGGEAGGWQTGGDEEQSAGGWQAVAISLGGGAAKKAVGGFALGGGRVAAGRRPAPAKKAGVFGSDSEEEEGRLLLRSIGFLAAPAQLPALKQLGGGLEVRRWHVAAAGLLAASAASSAAKYVRDMRDEAVQQKRRLLWKMANSRSYFDWAIQAAKLDALEGVDQAQRWAAETRLYDRRLLREKVAHLRKVRAGGSVADQMWALRADLLRNLGNITNSALHEHFPVIPEPIREYIEEVKAQLEEVTLSPDLPLEEKAAFLKETRHAFGRTALLLSGGGSLGAFHLGVVKALLEHQMLPRVLAGSSVGSIVCALVATRTDSELQEVLGGEALAAFDLSFFSSATAPQLVGGLLAKSTAAEQDVMVKRLRHMLGDLTFMEAFHHTGRVLNVSVTCADGCEPPRLLNYLTAPHVVIWSAVACSSALSGLFAPQELLTRNAAGQLAKFSCNEAAGGGGSGGDSRRWRDGGLEEELSIRGLSEMFSANHFIVSQTSPHIVPFLNLKRRLGMAGVVAESEFRHRCRQLQEMLPPWVPNRWLKTFTQQWEGDVTIVLPNTFLQLWKAIVHPSNADLLRAVRQGELCTWAKLSAIQCNCGIEATLDACIQQVSTWERQERRREVGALLPLKARIPSWMHLPALGTSASQTSLEGFDNDGIYDDDDHLPLPEERAAARVYVPADAFECIDASANLWASGEPCAASGGGARGLEGRTHGHPSTDRLDVIAP</sequence>
<evidence type="ECO:0000259" key="8">
    <source>
        <dbReference type="PROSITE" id="PS51635"/>
    </source>
</evidence>
<name>A0A2P6TNR0_CHLSO</name>
<feature type="compositionally biased region" description="Low complexity" evidence="6">
    <location>
        <begin position="278"/>
        <end position="290"/>
    </location>
</feature>
<protein>
    <submittedName>
        <fullName evidence="9">Triacylglycerol lipase SDP1</fullName>
    </submittedName>
</protein>
<feature type="compositionally biased region" description="Basic and acidic residues" evidence="6">
    <location>
        <begin position="993"/>
        <end position="1011"/>
    </location>
</feature>
<organism evidence="9 10">
    <name type="scientific">Chlorella sorokiniana</name>
    <name type="common">Freshwater green alga</name>
    <dbReference type="NCBI Taxonomy" id="3076"/>
    <lineage>
        <taxon>Eukaryota</taxon>
        <taxon>Viridiplantae</taxon>
        <taxon>Chlorophyta</taxon>
        <taxon>core chlorophytes</taxon>
        <taxon>Trebouxiophyceae</taxon>
        <taxon>Chlorellales</taxon>
        <taxon>Chlorellaceae</taxon>
        <taxon>Chlorella clade</taxon>
        <taxon>Chlorella</taxon>
    </lineage>
</organism>
<dbReference type="PROSITE" id="PS50174">
    <property type="entry name" value="G_PATCH"/>
    <property type="match status" value="1"/>
</dbReference>
<feature type="region of interest" description="Disordered" evidence="6">
    <location>
        <begin position="987"/>
        <end position="1011"/>
    </location>
</feature>
<comment type="caution">
    <text evidence="9">The sequence shown here is derived from an EMBL/GenBank/DDBJ whole genome shotgun (WGS) entry which is preliminary data.</text>
</comment>
<keyword evidence="5" id="KW-0175">Coiled coil</keyword>
<keyword evidence="1 4" id="KW-0378">Hydrolase</keyword>
<proteinExistence type="predicted"/>
<feature type="short sequence motif" description="DGA/G" evidence="4">
    <location>
        <begin position="754"/>
        <end position="756"/>
    </location>
</feature>
<dbReference type="InterPro" id="IPR013087">
    <property type="entry name" value="Znf_C2H2_type"/>
</dbReference>
<keyword evidence="10" id="KW-1185">Reference proteome</keyword>
<dbReference type="PROSITE" id="PS00028">
    <property type="entry name" value="ZINC_FINGER_C2H2_1"/>
    <property type="match status" value="1"/>
</dbReference>
<evidence type="ECO:0000313" key="10">
    <source>
        <dbReference type="Proteomes" id="UP000239899"/>
    </source>
</evidence>
<dbReference type="InterPro" id="IPR002641">
    <property type="entry name" value="PNPLA_dom"/>
</dbReference>
<dbReference type="PANTHER" id="PTHR14226:SF10">
    <property type="entry name" value="TRIACYLGLYCEROL LIPASE 4-RELATED"/>
    <property type="match status" value="1"/>
</dbReference>
<dbReference type="InterPro" id="IPR000467">
    <property type="entry name" value="G_patch_dom"/>
</dbReference>
<reference evidence="9 10" key="1">
    <citation type="journal article" date="2018" name="Plant J.">
        <title>Genome sequences of Chlorella sorokiniana UTEX 1602 and Micractinium conductrix SAG 241.80: implications to maltose excretion by a green alga.</title>
        <authorList>
            <person name="Arriola M.B."/>
            <person name="Velmurugan N."/>
            <person name="Zhang Y."/>
            <person name="Plunkett M.H."/>
            <person name="Hondzo H."/>
            <person name="Barney B.M."/>
        </authorList>
    </citation>
    <scope>NUCLEOTIDE SEQUENCE [LARGE SCALE GENOMIC DNA]</scope>
    <source>
        <strain evidence="10">UTEX 1602</strain>
    </source>
</reference>
<evidence type="ECO:0000313" key="9">
    <source>
        <dbReference type="EMBL" id="PRW50981.1"/>
    </source>
</evidence>
<keyword evidence="2 4" id="KW-0442">Lipid degradation</keyword>
<feature type="compositionally biased region" description="Gly residues" evidence="6">
    <location>
        <begin position="291"/>
        <end position="301"/>
    </location>
</feature>
<dbReference type="AlphaFoldDB" id="A0A2P6TNR0"/>
<evidence type="ECO:0000256" key="3">
    <source>
        <dbReference type="ARBA" id="ARBA00023098"/>
    </source>
</evidence>
<dbReference type="EMBL" id="LHPG02000010">
    <property type="protein sequence ID" value="PRW50981.1"/>
    <property type="molecule type" value="Genomic_DNA"/>
</dbReference>
<feature type="domain" description="PNPLA" evidence="8">
    <location>
        <begin position="562"/>
        <end position="767"/>
    </location>
</feature>
<dbReference type="PANTHER" id="PTHR14226">
    <property type="entry name" value="NEUROPATHY TARGET ESTERASE/SWISS CHEESE D.MELANOGASTER"/>
    <property type="match status" value="1"/>
</dbReference>
<evidence type="ECO:0000256" key="5">
    <source>
        <dbReference type="SAM" id="Coils"/>
    </source>
</evidence>
<feature type="coiled-coil region" evidence="5">
    <location>
        <begin position="125"/>
        <end position="161"/>
    </location>
</feature>
<dbReference type="Gene3D" id="3.40.1090.10">
    <property type="entry name" value="Cytosolic phospholipase A2 catalytic domain"/>
    <property type="match status" value="2"/>
</dbReference>
<feature type="short sequence motif" description="GXSXG" evidence="4">
    <location>
        <begin position="593"/>
        <end position="597"/>
    </location>
</feature>
<evidence type="ECO:0000256" key="2">
    <source>
        <dbReference type="ARBA" id="ARBA00022963"/>
    </source>
</evidence>
<gene>
    <name evidence="9" type="ORF">C2E21_5399</name>
</gene>
<dbReference type="GO" id="GO:0016042">
    <property type="term" value="P:lipid catabolic process"/>
    <property type="evidence" value="ECO:0007669"/>
    <property type="project" value="UniProtKB-UniRule"/>
</dbReference>
<feature type="domain" description="G-patch" evidence="7">
    <location>
        <begin position="70"/>
        <end position="118"/>
    </location>
</feature>
<dbReference type="STRING" id="3076.A0A2P6TNR0"/>
<dbReference type="PROSITE" id="PS51635">
    <property type="entry name" value="PNPLA"/>
    <property type="match status" value="1"/>
</dbReference>
<dbReference type="Pfam" id="PF11815">
    <property type="entry name" value="DUF3336"/>
    <property type="match status" value="1"/>
</dbReference>
<feature type="active site" description="Nucleophile" evidence="4">
    <location>
        <position position="595"/>
    </location>
</feature>
<feature type="compositionally biased region" description="Pro residues" evidence="6">
    <location>
        <begin position="245"/>
        <end position="277"/>
    </location>
</feature>
<dbReference type="InterPro" id="IPR021771">
    <property type="entry name" value="Triacylglycerol_lipase_N"/>
</dbReference>
<evidence type="ECO:0000256" key="4">
    <source>
        <dbReference type="PROSITE-ProRule" id="PRU01161"/>
    </source>
</evidence>
<dbReference type="Proteomes" id="UP000239899">
    <property type="component" value="Unassembled WGS sequence"/>
</dbReference>
<feature type="compositionally biased region" description="Low complexity" evidence="6">
    <location>
        <begin position="229"/>
        <end position="241"/>
    </location>
</feature>
<feature type="short sequence motif" description="GXGXXG" evidence="4">
    <location>
        <begin position="566"/>
        <end position="571"/>
    </location>
</feature>
<evidence type="ECO:0000256" key="1">
    <source>
        <dbReference type="ARBA" id="ARBA00022801"/>
    </source>
</evidence>
<evidence type="ECO:0000256" key="6">
    <source>
        <dbReference type="SAM" id="MobiDB-lite"/>
    </source>
</evidence>
<dbReference type="GO" id="GO:0003676">
    <property type="term" value="F:nucleic acid binding"/>
    <property type="evidence" value="ECO:0007669"/>
    <property type="project" value="InterPro"/>
</dbReference>
<feature type="active site" description="Proton acceptor" evidence="4">
    <location>
        <position position="754"/>
    </location>
</feature>
<feature type="region of interest" description="Disordered" evidence="6">
    <location>
        <begin position="208"/>
        <end position="309"/>
    </location>
</feature>
<dbReference type="InterPro" id="IPR050301">
    <property type="entry name" value="NTE"/>
</dbReference>
<dbReference type="InterPro" id="IPR016035">
    <property type="entry name" value="Acyl_Trfase/lysoPLipase"/>
</dbReference>
<keyword evidence="3 4" id="KW-0443">Lipid metabolism</keyword>
<dbReference type="OrthoDB" id="15478at2759"/>
<evidence type="ECO:0000259" key="7">
    <source>
        <dbReference type="PROSITE" id="PS50174"/>
    </source>
</evidence>
<dbReference type="Pfam" id="PF01734">
    <property type="entry name" value="Patatin"/>
    <property type="match status" value="1"/>
</dbReference>
<dbReference type="GO" id="GO:0004806">
    <property type="term" value="F:triacylglycerol lipase activity"/>
    <property type="evidence" value="ECO:0007669"/>
    <property type="project" value="InterPro"/>
</dbReference>
<dbReference type="SUPFAM" id="SSF52151">
    <property type="entry name" value="FabD/lysophospholipase-like"/>
    <property type="match status" value="1"/>
</dbReference>